<feature type="domain" description="CCHC-type" evidence="3">
    <location>
        <begin position="295"/>
        <end position="309"/>
    </location>
</feature>
<organism evidence="4 5">
    <name type="scientific">Rhynchospora pubera</name>
    <dbReference type="NCBI Taxonomy" id="906938"/>
    <lineage>
        <taxon>Eukaryota</taxon>
        <taxon>Viridiplantae</taxon>
        <taxon>Streptophyta</taxon>
        <taxon>Embryophyta</taxon>
        <taxon>Tracheophyta</taxon>
        <taxon>Spermatophyta</taxon>
        <taxon>Magnoliopsida</taxon>
        <taxon>Liliopsida</taxon>
        <taxon>Poales</taxon>
        <taxon>Cyperaceae</taxon>
        <taxon>Cyperoideae</taxon>
        <taxon>Rhynchosporeae</taxon>
        <taxon>Rhynchospora</taxon>
    </lineage>
</organism>
<dbReference type="InterPro" id="IPR051714">
    <property type="entry name" value="Znf_CCHC_NABP"/>
</dbReference>
<accession>A0AAV8DZ78</accession>
<feature type="compositionally biased region" description="Basic residues" evidence="2">
    <location>
        <begin position="355"/>
        <end position="365"/>
    </location>
</feature>
<dbReference type="InterPro" id="IPR036875">
    <property type="entry name" value="Znf_CCHC_sf"/>
</dbReference>
<dbReference type="GO" id="GO:0008270">
    <property type="term" value="F:zinc ion binding"/>
    <property type="evidence" value="ECO:0007669"/>
    <property type="project" value="UniProtKB-KW"/>
</dbReference>
<proteinExistence type="predicted"/>
<feature type="domain" description="CCHC-type" evidence="3">
    <location>
        <begin position="319"/>
        <end position="335"/>
    </location>
</feature>
<evidence type="ECO:0000256" key="1">
    <source>
        <dbReference type="PROSITE-ProRule" id="PRU00047"/>
    </source>
</evidence>
<feature type="compositionally biased region" description="Basic and acidic residues" evidence="2">
    <location>
        <begin position="366"/>
        <end position="380"/>
    </location>
</feature>
<keyword evidence="5" id="KW-1185">Reference proteome</keyword>
<protein>
    <submittedName>
        <fullName evidence="4">Zinc knuckle (CCHC-type) family protein</fullName>
    </submittedName>
</protein>
<evidence type="ECO:0000313" key="4">
    <source>
        <dbReference type="EMBL" id="KAJ4771557.1"/>
    </source>
</evidence>
<dbReference type="PROSITE" id="PS50158">
    <property type="entry name" value="ZF_CCHC"/>
    <property type="match status" value="3"/>
</dbReference>
<dbReference type="PANTHER" id="PTHR23002">
    <property type="entry name" value="ZINC FINGER CCHC DOMAIN CONTAINING PROTEIN"/>
    <property type="match status" value="1"/>
</dbReference>
<keyword evidence="1" id="KW-0862">Zinc</keyword>
<evidence type="ECO:0000256" key="2">
    <source>
        <dbReference type="SAM" id="MobiDB-lite"/>
    </source>
</evidence>
<evidence type="ECO:0000259" key="3">
    <source>
        <dbReference type="PROSITE" id="PS50158"/>
    </source>
</evidence>
<sequence>MLTVPPPSVRSLAIWRRCTTVRSKSNPRPAFRIRPAYRRTPFSTTVGAAPFEHNSSTEPRGFEVAATNPRRRGSEPEKLRSWFGPNGQYIRELPCPNCRGRGYSPCTGCGIDRPRSDCNLCSGEGKTTCQRCRGDCVIWEEFIDEKPWEKAWSRSPLKVKEDDEVDNLEIKFDVAQKSKRIYKSPTPEVVLKISQSLKSLNEKTGLFTKHMKMVHQDPVLRAQRIASIKKTKGAPEARKRASEIMKIFFSDPENRRKRSLSMKGVKFFCSNCGEEGHRKFYCPLSKHEKSTVKFRCSLCGKRGHNRRSCSSKAEGEKFRCSHCGEEGHRRFYCPELREKFGVMQFKCGLCGERGHNRRSCTKQKSKKSEKETFDKHVDLN</sequence>
<dbReference type="Gene3D" id="4.10.60.10">
    <property type="entry name" value="Zinc finger, CCHC-type"/>
    <property type="match status" value="2"/>
</dbReference>
<keyword evidence="1" id="KW-0863">Zinc-finger</keyword>
<keyword evidence="1" id="KW-0479">Metal-binding</keyword>
<evidence type="ECO:0000313" key="5">
    <source>
        <dbReference type="Proteomes" id="UP001140206"/>
    </source>
</evidence>
<dbReference type="SUPFAM" id="SSF57756">
    <property type="entry name" value="Retrovirus zinc finger-like domains"/>
    <property type="match status" value="2"/>
</dbReference>
<dbReference type="EMBL" id="JAMFTS010000003">
    <property type="protein sequence ID" value="KAJ4771557.1"/>
    <property type="molecule type" value="Genomic_DNA"/>
</dbReference>
<reference evidence="4" key="1">
    <citation type="submission" date="2022-08" db="EMBL/GenBank/DDBJ databases">
        <authorList>
            <person name="Marques A."/>
        </authorList>
    </citation>
    <scope>NUCLEOTIDE SEQUENCE</scope>
    <source>
        <strain evidence="4">RhyPub2mFocal</strain>
        <tissue evidence="4">Leaves</tissue>
    </source>
</reference>
<dbReference type="Proteomes" id="UP001140206">
    <property type="component" value="Chromosome 3"/>
</dbReference>
<comment type="caution">
    <text evidence="4">The sequence shown here is derived from an EMBL/GenBank/DDBJ whole genome shotgun (WGS) entry which is preliminary data.</text>
</comment>
<dbReference type="InterPro" id="IPR001878">
    <property type="entry name" value="Znf_CCHC"/>
</dbReference>
<dbReference type="GO" id="GO:0003676">
    <property type="term" value="F:nucleic acid binding"/>
    <property type="evidence" value="ECO:0007669"/>
    <property type="project" value="InterPro"/>
</dbReference>
<name>A0AAV8DZ78_9POAL</name>
<feature type="domain" description="CCHC-type" evidence="3">
    <location>
        <begin position="269"/>
        <end position="283"/>
    </location>
</feature>
<feature type="region of interest" description="Disordered" evidence="2">
    <location>
        <begin position="355"/>
        <end position="380"/>
    </location>
</feature>
<dbReference type="SMART" id="SM00343">
    <property type="entry name" value="ZnF_C2HC"/>
    <property type="match status" value="4"/>
</dbReference>
<gene>
    <name evidence="4" type="ORF">LUZ62_055814</name>
</gene>
<dbReference type="AlphaFoldDB" id="A0AAV8DZ78"/>